<dbReference type="AlphaFoldDB" id="A0A6M0CLP1"/>
<evidence type="ECO:0000313" key="1">
    <source>
        <dbReference type="EMBL" id="NER16327.1"/>
    </source>
</evidence>
<sequence length="175" mass="19274">MKKILFLLSALILFSCDDGDLEVEELDFNPDSVENCDDDTSVLFIINGDEAIILTLDAGLLINETTVLDEPREGTITANDFDVNIRIFSGTVSNTYFCSAVPLTEPSVISELNALSGTIEVTTTQNETNPLQFDHEIRFKSVVFENDGNGERLIDSDYLFGNFSTTAPETTTTKN</sequence>
<comment type="caution">
    <text evidence="1">The sequence shown here is derived from an EMBL/GenBank/DDBJ whole genome shotgun (WGS) entry which is preliminary data.</text>
</comment>
<gene>
    <name evidence="1" type="ORF">GWK10_03855</name>
</gene>
<proteinExistence type="predicted"/>
<reference evidence="1 2" key="1">
    <citation type="submission" date="2020-01" db="EMBL/GenBank/DDBJ databases">
        <title>Spongiivirga citrea KCTC 32990T.</title>
        <authorList>
            <person name="Wang G."/>
        </authorList>
    </citation>
    <scope>NUCLEOTIDE SEQUENCE [LARGE SCALE GENOMIC DNA]</scope>
    <source>
        <strain evidence="1 2">KCTC 32990</strain>
    </source>
</reference>
<name>A0A6M0CLP1_9FLAO</name>
<dbReference type="EMBL" id="JAABOQ010000002">
    <property type="protein sequence ID" value="NER16327.1"/>
    <property type="molecule type" value="Genomic_DNA"/>
</dbReference>
<dbReference type="PROSITE" id="PS51257">
    <property type="entry name" value="PROKAR_LIPOPROTEIN"/>
    <property type="match status" value="1"/>
</dbReference>
<protein>
    <submittedName>
        <fullName evidence="1">Uncharacterized protein</fullName>
    </submittedName>
</protein>
<accession>A0A6M0CLP1</accession>
<organism evidence="1 2">
    <name type="scientific">Spongiivirga citrea</name>
    <dbReference type="NCBI Taxonomy" id="1481457"/>
    <lineage>
        <taxon>Bacteria</taxon>
        <taxon>Pseudomonadati</taxon>
        <taxon>Bacteroidota</taxon>
        <taxon>Flavobacteriia</taxon>
        <taxon>Flavobacteriales</taxon>
        <taxon>Flavobacteriaceae</taxon>
        <taxon>Spongiivirga</taxon>
    </lineage>
</organism>
<keyword evidence="2" id="KW-1185">Reference proteome</keyword>
<dbReference type="Proteomes" id="UP000474296">
    <property type="component" value="Unassembled WGS sequence"/>
</dbReference>
<dbReference type="RefSeq" id="WP_164029603.1">
    <property type="nucleotide sequence ID" value="NZ_JAABOQ010000002.1"/>
</dbReference>
<evidence type="ECO:0000313" key="2">
    <source>
        <dbReference type="Proteomes" id="UP000474296"/>
    </source>
</evidence>